<dbReference type="Pfam" id="PF14520">
    <property type="entry name" value="HHH_5"/>
    <property type="match status" value="1"/>
</dbReference>
<dbReference type="InterPro" id="IPR010995">
    <property type="entry name" value="DNA_repair_Rad51/TF_NusA_a-hlx"/>
</dbReference>
<protein>
    <submittedName>
        <fullName evidence="1">RNA polymerase, alpha chain C terminal domain</fullName>
    </submittedName>
</protein>
<gene>
    <name evidence="1" type="ORF">SAMN05421578_11659</name>
</gene>
<keyword evidence="2" id="KW-1185">Reference proteome</keyword>
<dbReference type="RefSeq" id="WP_068589293.1">
    <property type="nucleotide sequence ID" value="NZ_FTNK01000016.1"/>
</dbReference>
<comment type="caution">
    <text evidence="1">The sequence shown here is derived from an EMBL/GenBank/DDBJ whole genome shotgun (WGS) entry which is preliminary data.</text>
</comment>
<dbReference type="InterPro" id="IPR027417">
    <property type="entry name" value="P-loop_NTPase"/>
</dbReference>
<dbReference type="Proteomes" id="UP000186666">
    <property type="component" value="Unassembled WGS sequence"/>
</dbReference>
<name>A0ABY1KAE0_9BACL</name>
<dbReference type="SUPFAM" id="SSF52540">
    <property type="entry name" value="P-loop containing nucleoside triphosphate hydrolases"/>
    <property type="match status" value="1"/>
</dbReference>
<dbReference type="SUPFAM" id="SSF47794">
    <property type="entry name" value="Rad51 N-terminal domain-like"/>
    <property type="match status" value="1"/>
</dbReference>
<evidence type="ECO:0000313" key="1">
    <source>
        <dbReference type="EMBL" id="SIR50284.1"/>
    </source>
</evidence>
<evidence type="ECO:0000313" key="2">
    <source>
        <dbReference type="Proteomes" id="UP000186666"/>
    </source>
</evidence>
<proteinExistence type="predicted"/>
<dbReference type="EMBL" id="FTNK01000016">
    <property type="protein sequence ID" value="SIR50284.1"/>
    <property type="molecule type" value="Genomic_DNA"/>
</dbReference>
<dbReference type="Gene3D" id="1.10.150.20">
    <property type="entry name" value="5' to 3' exonuclease, C-terminal subdomain"/>
    <property type="match status" value="1"/>
</dbReference>
<dbReference type="Gene3D" id="3.40.50.300">
    <property type="entry name" value="P-loop containing nucleotide triphosphate hydrolases"/>
    <property type="match status" value="1"/>
</dbReference>
<accession>A0ABY1KAE0</accession>
<organism evidence="1 2">
    <name type="scientific">Paenibacillus macquariensis</name>
    <dbReference type="NCBI Taxonomy" id="948756"/>
    <lineage>
        <taxon>Bacteria</taxon>
        <taxon>Bacillati</taxon>
        <taxon>Bacillota</taxon>
        <taxon>Bacilli</taxon>
        <taxon>Bacillales</taxon>
        <taxon>Paenibacillaceae</taxon>
        <taxon>Paenibacillus</taxon>
    </lineage>
</organism>
<reference evidence="1 2" key="1">
    <citation type="submission" date="2017-01" db="EMBL/GenBank/DDBJ databases">
        <authorList>
            <person name="Varghese N."/>
            <person name="Submissions S."/>
        </authorList>
    </citation>
    <scope>NUCLEOTIDE SEQUENCE [LARGE SCALE GENOMIC DNA]</scope>
    <source>
        <strain evidence="1 2">ATCC 23464</strain>
    </source>
</reference>
<sequence length="494" mass="56229">MAPENGLVNLILASEDFTAEEFVRYHRFMGYEENIIKKLMAHGPVLLKGGRGTGKSALLREADRRLNENSNSSNALGIYLSLRHLPLLRTRGKQYENELLRILIDKIGKISTDKFSFIFEASPEVYEVHKELVRLSEHIGKRIVLFFDDAAHIGREAALEEFFDVFRTLSSSNVSCKAAIYPGVTRFGNRFDIYNDANVVEISRREDQEDFNEFFFSIMQTRFPNELMVRTFSKELDVKEVASFLGQAVVGNVRSYVKACSILFNTDKTIGYSTLSEAMLELSSDYYWPMIEEVRLKIGIYEALIEPAQELVTTIYNNCGSKGAISCIIHRNLVNKMDKALEILEYTGFIARREVSRGMKSGGRGTRFTLNLCNLLEVMSGSRLTKDLFDQWSNREGEDIQFSQTSSVFSNIQWPEIPEDKMLSILELPIEKLKKSTVFPYGITDNKLEILKEQGYDTVGELAEASDEELLNIDGIGDKTLERFKSVIGQAIWM</sequence>